<feature type="compositionally biased region" description="Basic and acidic residues" evidence="3">
    <location>
        <begin position="221"/>
        <end position="249"/>
    </location>
</feature>
<name>A0A8J5NCZ6_HOMAM</name>
<dbReference type="CDD" id="cd05507">
    <property type="entry name" value="Bromo_brd8_like"/>
    <property type="match status" value="1"/>
</dbReference>
<feature type="compositionally biased region" description="Polar residues" evidence="3">
    <location>
        <begin position="304"/>
        <end position="320"/>
    </location>
</feature>
<dbReference type="AlphaFoldDB" id="A0A8J5NCZ6"/>
<gene>
    <name evidence="5" type="primary">Brd8-L</name>
    <name evidence="5" type="ORF">Hamer_G008166</name>
</gene>
<dbReference type="GO" id="GO:0035267">
    <property type="term" value="C:NuA4 histone acetyltransferase complex"/>
    <property type="evidence" value="ECO:0007669"/>
    <property type="project" value="TreeGrafter"/>
</dbReference>
<feature type="region of interest" description="Disordered" evidence="3">
    <location>
        <begin position="77"/>
        <end position="99"/>
    </location>
</feature>
<dbReference type="PANTHER" id="PTHR15398:SF4">
    <property type="entry name" value="BROMODOMAIN-CONTAINING PROTEIN 8 ISOFORM X1"/>
    <property type="match status" value="1"/>
</dbReference>
<feature type="region of interest" description="Disordered" evidence="3">
    <location>
        <begin position="205"/>
        <end position="330"/>
    </location>
</feature>
<proteinExistence type="predicted"/>
<dbReference type="InterPro" id="IPR036427">
    <property type="entry name" value="Bromodomain-like_sf"/>
</dbReference>
<feature type="region of interest" description="Disordered" evidence="3">
    <location>
        <begin position="443"/>
        <end position="485"/>
    </location>
</feature>
<evidence type="ECO:0000256" key="3">
    <source>
        <dbReference type="SAM" id="MobiDB-lite"/>
    </source>
</evidence>
<keyword evidence="6" id="KW-1185">Reference proteome</keyword>
<dbReference type="InterPro" id="IPR001487">
    <property type="entry name" value="Bromodomain"/>
</dbReference>
<dbReference type="Gene3D" id="1.20.920.10">
    <property type="entry name" value="Bromodomain-like"/>
    <property type="match status" value="1"/>
</dbReference>
<dbReference type="Proteomes" id="UP000747542">
    <property type="component" value="Unassembled WGS sequence"/>
</dbReference>
<feature type="region of interest" description="Disordered" evidence="3">
    <location>
        <begin position="146"/>
        <end position="184"/>
    </location>
</feature>
<feature type="region of interest" description="Disordered" evidence="3">
    <location>
        <begin position="1"/>
        <end position="60"/>
    </location>
</feature>
<dbReference type="PANTHER" id="PTHR15398">
    <property type="entry name" value="BROMODOMAIN-CONTAINING PROTEIN 8"/>
    <property type="match status" value="1"/>
</dbReference>
<evidence type="ECO:0000313" key="6">
    <source>
        <dbReference type="Proteomes" id="UP000747542"/>
    </source>
</evidence>
<feature type="compositionally biased region" description="Basic and acidic residues" evidence="3">
    <location>
        <begin position="11"/>
        <end position="27"/>
    </location>
</feature>
<comment type="caution">
    <text evidence="5">The sequence shown here is derived from an EMBL/GenBank/DDBJ whole genome shotgun (WGS) entry which is preliminary data.</text>
</comment>
<evidence type="ECO:0000313" key="5">
    <source>
        <dbReference type="EMBL" id="KAG7177532.1"/>
    </source>
</evidence>
<evidence type="ECO:0000259" key="4">
    <source>
        <dbReference type="PROSITE" id="PS50014"/>
    </source>
</evidence>
<reference evidence="5" key="1">
    <citation type="journal article" date="2021" name="Sci. Adv.">
        <title>The American lobster genome reveals insights on longevity, neural, and immune adaptations.</title>
        <authorList>
            <person name="Polinski J.M."/>
            <person name="Zimin A.V."/>
            <person name="Clark K.F."/>
            <person name="Kohn A.B."/>
            <person name="Sadowski N."/>
            <person name="Timp W."/>
            <person name="Ptitsyn A."/>
            <person name="Khanna P."/>
            <person name="Romanova D.Y."/>
            <person name="Williams P."/>
            <person name="Greenwood S.J."/>
            <person name="Moroz L.L."/>
            <person name="Walt D.R."/>
            <person name="Bodnar A.G."/>
        </authorList>
    </citation>
    <scope>NUCLEOTIDE SEQUENCE</scope>
    <source>
        <strain evidence="5">GMGI-L3</strain>
    </source>
</reference>
<dbReference type="PRINTS" id="PR00503">
    <property type="entry name" value="BROMODOMAIN"/>
</dbReference>
<dbReference type="SUPFAM" id="SSF47370">
    <property type="entry name" value="Bromodomain"/>
    <property type="match status" value="1"/>
</dbReference>
<feature type="domain" description="Bromo" evidence="4">
    <location>
        <begin position="348"/>
        <end position="418"/>
    </location>
</feature>
<evidence type="ECO:0000256" key="2">
    <source>
        <dbReference type="PROSITE-ProRule" id="PRU00035"/>
    </source>
</evidence>
<accession>A0A8J5NCZ6</accession>
<dbReference type="Pfam" id="PF00439">
    <property type="entry name" value="Bromodomain"/>
    <property type="match status" value="1"/>
</dbReference>
<feature type="compositionally biased region" description="Basic and acidic residues" evidence="3">
    <location>
        <begin position="452"/>
        <end position="479"/>
    </location>
</feature>
<organism evidence="5 6">
    <name type="scientific">Homarus americanus</name>
    <name type="common">American lobster</name>
    <dbReference type="NCBI Taxonomy" id="6706"/>
    <lineage>
        <taxon>Eukaryota</taxon>
        <taxon>Metazoa</taxon>
        <taxon>Ecdysozoa</taxon>
        <taxon>Arthropoda</taxon>
        <taxon>Crustacea</taxon>
        <taxon>Multicrustacea</taxon>
        <taxon>Malacostraca</taxon>
        <taxon>Eumalacostraca</taxon>
        <taxon>Eucarida</taxon>
        <taxon>Decapoda</taxon>
        <taxon>Pleocyemata</taxon>
        <taxon>Astacidea</taxon>
        <taxon>Nephropoidea</taxon>
        <taxon>Nephropidae</taxon>
        <taxon>Homarus</taxon>
    </lineage>
</organism>
<protein>
    <submittedName>
        <fullName evidence="5">Bromodomain-containing protein 8-like</fullName>
    </submittedName>
</protein>
<sequence>MDVSWWAGGHSNEKRVNLSKKFDKDSEGNTQTKGCKEPETSVDKTVTKESDKTLEREKDADEVDRMDIAKNDVKDMEGVVTGCTEETDTQKQALEETPEELKIKEKNSQVSEEKDVASFKKDIKNINEKTAGCEDGKKLEDKYHKCEETNTEKNESKEEDSIKHFEESTSFKGDDKELKEENPTLCVSEKGEDCKISEFDCKKTEEEKQNDMTENLMSCKKKTEDEEDLDKKKKSLEEEPCIKMQKSEDTEQDTEVEKKFKKSHKREQEEDHNENQDSKDWVSEEEGSFTGNRKRKISGGDFVGSSSPLISESAPNSPASTHYGDDSENERAYRSWKKPIMILWNEIAAHKFASLFLRPITDDQAPGYHSVVHRSMDLQKVKRNMENGLIRTTAEFQRDIMLMFLNAKMYNTSDHNVYHMADQMMQDAVSTIEEFLNTQMLARAQETPQKSLRRETRESSAKRSDEDFKRKRDSLEDKGLKKRRL</sequence>
<feature type="compositionally biased region" description="Basic and acidic residues" evidence="3">
    <location>
        <begin position="146"/>
        <end position="182"/>
    </location>
</feature>
<dbReference type="EMBL" id="JAHLQT010001931">
    <property type="protein sequence ID" value="KAG7177532.1"/>
    <property type="molecule type" value="Genomic_DNA"/>
</dbReference>
<evidence type="ECO:0000256" key="1">
    <source>
        <dbReference type="ARBA" id="ARBA00023117"/>
    </source>
</evidence>
<keyword evidence="1 2" id="KW-0103">Bromodomain</keyword>
<feature type="compositionally biased region" description="Basic and acidic residues" evidence="3">
    <location>
        <begin position="266"/>
        <end position="282"/>
    </location>
</feature>
<dbReference type="InterPro" id="IPR037966">
    <property type="entry name" value="Brd8_Bromo_dom"/>
</dbReference>
<dbReference type="SMART" id="SM00297">
    <property type="entry name" value="BROMO"/>
    <property type="match status" value="1"/>
</dbReference>
<feature type="compositionally biased region" description="Basic and acidic residues" evidence="3">
    <location>
        <begin position="34"/>
        <end position="60"/>
    </location>
</feature>
<dbReference type="PROSITE" id="PS50014">
    <property type="entry name" value="BROMODOMAIN_2"/>
    <property type="match status" value="1"/>
</dbReference>